<gene>
    <name evidence="1" type="ORF">IAD12_02980</name>
</gene>
<dbReference type="AlphaFoldDB" id="A0A9D1HDW2"/>
<dbReference type="PANTHER" id="PTHR32154:SF0">
    <property type="entry name" value="PYRUVATE-FLAVODOXIN OXIDOREDUCTASE-RELATED"/>
    <property type="match status" value="1"/>
</dbReference>
<reference evidence="1" key="1">
    <citation type="submission" date="2020-10" db="EMBL/GenBank/DDBJ databases">
        <authorList>
            <person name="Gilroy R."/>
        </authorList>
    </citation>
    <scope>NUCLEOTIDE SEQUENCE</scope>
    <source>
        <strain evidence="1">CHK176-22527</strain>
    </source>
</reference>
<organism evidence="1 2">
    <name type="scientific">Candidatus Allocopromorpha excrementavium</name>
    <dbReference type="NCBI Taxonomy" id="2840741"/>
    <lineage>
        <taxon>Bacteria</taxon>
        <taxon>Bacillati</taxon>
        <taxon>Bacillota</taxon>
        <taxon>Clostridia</taxon>
        <taxon>Eubacteriales</taxon>
        <taxon>Eubacteriaceae</taxon>
        <taxon>Eubacteriaceae incertae sedis</taxon>
        <taxon>Candidatus Allocopromorpha</taxon>
    </lineage>
</organism>
<dbReference type="InterPro" id="IPR029061">
    <property type="entry name" value="THDP-binding"/>
</dbReference>
<dbReference type="PANTHER" id="PTHR32154">
    <property type="entry name" value="PYRUVATE-FLAVODOXIN OXIDOREDUCTASE-RELATED"/>
    <property type="match status" value="1"/>
</dbReference>
<dbReference type="SUPFAM" id="SSF52518">
    <property type="entry name" value="Thiamin diphosphate-binding fold (THDP-binding)"/>
    <property type="match status" value="1"/>
</dbReference>
<accession>A0A9D1HDW2</accession>
<evidence type="ECO:0000313" key="2">
    <source>
        <dbReference type="Proteomes" id="UP000824159"/>
    </source>
</evidence>
<dbReference type="GO" id="GO:0006979">
    <property type="term" value="P:response to oxidative stress"/>
    <property type="evidence" value="ECO:0007669"/>
    <property type="project" value="TreeGrafter"/>
</dbReference>
<protein>
    <submittedName>
        <fullName evidence="1">Pyruvate:ferredoxin (Flavodoxin) oxidoreductase</fullName>
    </submittedName>
</protein>
<reference evidence="1" key="2">
    <citation type="journal article" date="2021" name="PeerJ">
        <title>Extensive microbial diversity within the chicken gut microbiome revealed by metagenomics and culture.</title>
        <authorList>
            <person name="Gilroy R."/>
            <person name="Ravi A."/>
            <person name="Getino M."/>
            <person name="Pursley I."/>
            <person name="Horton D.L."/>
            <person name="Alikhan N.F."/>
            <person name="Baker D."/>
            <person name="Gharbi K."/>
            <person name="Hall N."/>
            <person name="Watson M."/>
            <person name="Adriaenssens E.M."/>
            <person name="Foster-Nyarko E."/>
            <person name="Jarju S."/>
            <person name="Secka A."/>
            <person name="Antonio M."/>
            <person name="Oren A."/>
            <person name="Chaudhuri R.R."/>
            <person name="La Ragione R."/>
            <person name="Hildebrand F."/>
            <person name="Pallen M.J."/>
        </authorList>
    </citation>
    <scope>NUCLEOTIDE SEQUENCE</scope>
    <source>
        <strain evidence="1">CHK176-22527</strain>
    </source>
</reference>
<proteinExistence type="predicted"/>
<sequence length="182" mass="20217">VYSNTGGQASKATPEAAIAKFAAAGKRIKKKDLGLMAMSYGYVYVAQVGMGADKNQLMKAIIEAESYDGPSIIIAYSPCINHGLKKGMGKAQENIKDAVAAGYWHLYRYNPQLKEKGKNPFILDSKEPTADFRSFILDQIRYSSLTKEFPDIADKLFAMTEEDAKQKYHTYKELADRDTALL</sequence>
<name>A0A9D1HDW2_9FIRM</name>
<dbReference type="Proteomes" id="UP000824159">
    <property type="component" value="Unassembled WGS sequence"/>
</dbReference>
<feature type="non-terminal residue" evidence="1">
    <location>
        <position position="1"/>
    </location>
</feature>
<dbReference type="EMBL" id="DVLX01000030">
    <property type="protein sequence ID" value="HIT99202.1"/>
    <property type="molecule type" value="Genomic_DNA"/>
</dbReference>
<evidence type="ECO:0000313" key="1">
    <source>
        <dbReference type="EMBL" id="HIT99202.1"/>
    </source>
</evidence>
<keyword evidence="1" id="KW-0670">Pyruvate</keyword>
<comment type="caution">
    <text evidence="1">The sequence shown here is derived from an EMBL/GenBank/DDBJ whole genome shotgun (WGS) entry which is preliminary data.</text>
</comment>
<dbReference type="Gene3D" id="3.40.50.970">
    <property type="match status" value="1"/>
</dbReference>
<dbReference type="InterPro" id="IPR050722">
    <property type="entry name" value="Pyruvate:ferred/Flavod_OxRd"/>
</dbReference>